<name>L7PIL3_9ACTN</name>
<dbReference type="RefSeq" id="WP_031029232.1">
    <property type="nucleotide sequence ID" value="NZ_BBQG01000010.1"/>
</dbReference>
<proteinExistence type="evidence at protein level"/>
<organism evidence="1">
    <name type="scientific">Streptomyces albus</name>
    <dbReference type="NCBI Taxonomy" id="1888"/>
    <lineage>
        <taxon>Bacteria</taxon>
        <taxon>Bacillati</taxon>
        <taxon>Actinomycetota</taxon>
        <taxon>Actinomycetes</taxon>
        <taxon>Kitasatosporales</taxon>
        <taxon>Streptomycetaceae</taxon>
        <taxon>Streptomyces</taxon>
    </lineage>
</organism>
<evidence type="ECO:0000313" key="3">
    <source>
        <dbReference type="Proteomes" id="UP000298111"/>
    </source>
</evidence>
<gene>
    <name evidence="1" type="primary">stnK3</name>
    <name evidence="2" type="ORF">D8771_34940</name>
</gene>
<dbReference type="PDB" id="7EUZ">
    <property type="method" value="X-ray"/>
    <property type="resolution" value="1.91 A"/>
    <property type="chains" value="A/B=1-131"/>
</dbReference>
<evidence type="ECO:0000313" key="2">
    <source>
        <dbReference type="EMBL" id="TGG74787.1"/>
    </source>
</evidence>
<evidence type="ECO:0007829" key="4">
    <source>
        <dbReference type="PDB" id="7EQK"/>
    </source>
</evidence>
<feature type="binding site" evidence="4 5">
    <location>
        <position position="70"/>
    </location>
    <ligand>
        <name>Fe(3+)</name>
        <dbReference type="ChEBI" id="CHEBI:29034"/>
    </ligand>
</feature>
<dbReference type="PDB" id="7EU6">
    <property type="method" value="X-ray"/>
    <property type="resolution" value="2.05 A"/>
    <property type="chains" value="A/B=1-131"/>
</dbReference>
<accession>L7PIL3</accession>
<dbReference type="EMBL" id="RCIY01000120">
    <property type="protein sequence ID" value="TGG74787.1"/>
    <property type="molecule type" value="Genomic_DNA"/>
</dbReference>
<keyword evidence="4 5" id="KW-0002">3D-structure</keyword>
<evidence type="ECO:0000313" key="1">
    <source>
        <dbReference type="EMBL" id="AFW04574.1"/>
    </source>
</evidence>
<feature type="binding site" evidence="4 5">
    <location>
        <position position="66"/>
    </location>
    <ligand>
        <name>Fe(3+)</name>
        <dbReference type="ChEBI" id="CHEBI:29034"/>
    </ligand>
</feature>
<reference evidence="2 3" key="2">
    <citation type="submission" date="2018-10" db="EMBL/GenBank/DDBJ databases">
        <title>Isolation of pseudouridimycin from Streptomyces albus DSM 40763.</title>
        <authorList>
            <person name="Rosenqvist P."/>
            <person name="Metsae-Ketelae M."/>
            <person name="Virta P."/>
        </authorList>
    </citation>
    <scope>NUCLEOTIDE SEQUENCE [LARGE SCALE GENOMIC DNA]</scope>
    <source>
        <strain evidence="2 3">DSM 40763</strain>
    </source>
</reference>
<dbReference type="Gene3D" id="2.60.120.10">
    <property type="entry name" value="Jelly Rolls"/>
    <property type="match status" value="1"/>
</dbReference>
<dbReference type="PDB" id="7F6X">
    <property type="method" value="X-ray"/>
    <property type="resolution" value="2.16 A"/>
    <property type="chains" value="A/B=1-131"/>
</dbReference>
<reference evidence="4 5" key="3">
    <citation type="journal article" date="2022" name="ACS Catal.">
        <title>Structural and Mechanistic Bases for StnK3 and Its Mutant-Mediated Lewis-Acid-Dependent Epimerization and Retro-Aldol Reactions.</title>
        <authorList>
            <person name="Chen M.H."/>
            <person name="Li Y.S."/>
            <person name="Hsu N.S."/>
            <person name="Lin K.H."/>
            <person name="Wang Y.L."/>
            <person name="Wang Z.C."/>
            <person name="Chang C.F."/>
            <person name="Lin J.P."/>
            <person name="Chang C.Y."/>
            <person name="Li T.L."/>
        </authorList>
    </citation>
    <scope>X-RAY CRYSTALLOGRAPHY (1.91 ANGSTROMS) IN COMPLEX WITH FE(3+)</scope>
</reference>
<protein>
    <submittedName>
        <fullName evidence="2">Cupin domain-containing protein</fullName>
    </submittedName>
</protein>
<reference evidence="1" key="1">
    <citation type="journal article" date="2013" name="J. Am. Chem. Soc.">
        <title>Characterization of streptonigrin biosynthesis reveals a cryptic carboxyl methylation and an unusual oxidative cleavage of a N-C bond.</title>
        <authorList>
            <person name="Xu F."/>
            <person name="Kong D."/>
            <person name="He X."/>
            <person name="Zhang Z."/>
            <person name="Han M."/>
            <person name="Xie X."/>
            <person name="Wang P."/>
            <person name="Cheng H."/>
            <person name="Tao M."/>
            <person name="Zhang L."/>
            <person name="Deng Z."/>
            <person name="Lin S."/>
        </authorList>
    </citation>
    <scope>NUCLEOTIDE SEQUENCE</scope>
    <source>
        <strain evidence="1">CGMCC 4.1223</strain>
    </source>
</reference>
<feature type="binding site" evidence="4 5">
    <location>
        <position position="109"/>
    </location>
    <ligand>
        <name>Fe(3+)</name>
        <dbReference type="ChEBI" id="CHEBI:29034"/>
    </ligand>
</feature>
<keyword evidence="4 5" id="KW-0479">Metal-binding</keyword>
<dbReference type="AlphaFoldDB" id="L7PIL3"/>
<dbReference type="PDB" id="7EQK">
    <property type="method" value="X-ray"/>
    <property type="resolution" value="2.04 A"/>
    <property type="chains" value="A/B=1-131"/>
</dbReference>
<sequence>MTVQDKAAGSDAEIVTALPVPLAVAGHHQPAPFYLTADMFGGLPVQLAGGELSKLVGKPVAAPHVHEVDELYFLVSPEPGQARIEVHLDGVRHELVSPAVMRIPAGSEHCFLTLEATVGSYCFGILVGDRL</sequence>
<dbReference type="PDB" id="7EUE">
    <property type="method" value="X-ray"/>
    <property type="resolution" value="2.09 A"/>
    <property type="chains" value="A/B=1-131"/>
</dbReference>
<feature type="binding site" evidence="4 5">
    <location>
        <position position="64"/>
    </location>
    <ligand>
        <name>Fe(3+)</name>
        <dbReference type="ChEBI" id="CHEBI:29034"/>
    </ligand>
</feature>
<dbReference type="InterPro" id="IPR014710">
    <property type="entry name" value="RmlC-like_jellyroll"/>
</dbReference>
<dbReference type="GO" id="GO:0046872">
    <property type="term" value="F:metal ion binding"/>
    <property type="evidence" value="ECO:0007669"/>
    <property type="project" value="UniProtKB-KW"/>
</dbReference>
<dbReference type="InterPro" id="IPR011051">
    <property type="entry name" value="RmlC_Cupin_sf"/>
</dbReference>
<dbReference type="EMBL" id="JQ414024">
    <property type="protein sequence ID" value="AFW04574.1"/>
    <property type="molecule type" value="Genomic_DNA"/>
</dbReference>
<dbReference type="PDB" id="7EUP">
    <property type="method" value="X-ray"/>
    <property type="resolution" value="2.11 A"/>
    <property type="chains" value="A/B=1-131"/>
</dbReference>
<dbReference type="SMR" id="L7PIL3"/>
<dbReference type="GeneID" id="75185557"/>
<dbReference type="SUPFAM" id="SSF51182">
    <property type="entry name" value="RmlC-like cupins"/>
    <property type="match status" value="1"/>
</dbReference>
<dbReference type="Proteomes" id="UP000298111">
    <property type="component" value="Unassembled WGS sequence"/>
</dbReference>
<evidence type="ECO:0007829" key="5">
    <source>
        <dbReference type="PDB" id="7EU6"/>
    </source>
</evidence>